<dbReference type="PANTHER" id="PTHR10443">
    <property type="entry name" value="MICROSOMAL DIPEPTIDASE"/>
    <property type="match status" value="1"/>
</dbReference>
<dbReference type="Proteomes" id="UP000295558">
    <property type="component" value="Unassembled WGS sequence"/>
</dbReference>
<protein>
    <submittedName>
        <fullName evidence="1">Dipeptidase</fullName>
    </submittedName>
</protein>
<gene>
    <name evidence="1" type="ORF">DFP96_10618</name>
</gene>
<accession>A0A4R6ZL41</accession>
<evidence type="ECO:0000313" key="1">
    <source>
        <dbReference type="EMBL" id="TDR52814.1"/>
    </source>
</evidence>
<dbReference type="PANTHER" id="PTHR10443:SF12">
    <property type="entry name" value="DIPEPTIDASE"/>
    <property type="match status" value="1"/>
</dbReference>
<evidence type="ECO:0000313" key="2">
    <source>
        <dbReference type="Proteomes" id="UP000295558"/>
    </source>
</evidence>
<dbReference type="GO" id="GO:0070573">
    <property type="term" value="F:metallodipeptidase activity"/>
    <property type="evidence" value="ECO:0007669"/>
    <property type="project" value="InterPro"/>
</dbReference>
<dbReference type="EMBL" id="SNZK01000006">
    <property type="protein sequence ID" value="TDR52814.1"/>
    <property type="molecule type" value="Genomic_DNA"/>
</dbReference>
<dbReference type="CDD" id="cd01301">
    <property type="entry name" value="rDP_like"/>
    <property type="match status" value="1"/>
</dbReference>
<name>A0A4R6ZL41_9LIST</name>
<dbReference type="InterPro" id="IPR008257">
    <property type="entry name" value="Pept_M19"/>
</dbReference>
<dbReference type="STRING" id="1265846.PROCOU_02429"/>
<dbReference type="GO" id="GO:0006508">
    <property type="term" value="P:proteolysis"/>
    <property type="evidence" value="ECO:0007669"/>
    <property type="project" value="InterPro"/>
</dbReference>
<dbReference type="PROSITE" id="PS51365">
    <property type="entry name" value="RENAL_DIPEPTIDASE_2"/>
    <property type="match status" value="1"/>
</dbReference>
<dbReference type="Gene3D" id="3.20.20.140">
    <property type="entry name" value="Metal-dependent hydrolases"/>
    <property type="match status" value="1"/>
</dbReference>
<comment type="caution">
    <text evidence="1">The sequence shown here is derived from an EMBL/GenBank/DDBJ whole genome shotgun (WGS) entry which is preliminary data.</text>
</comment>
<proteinExistence type="predicted"/>
<reference evidence="1 2" key="1">
    <citation type="submission" date="2019-03" db="EMBL/GenBank/DDBJ databases">
        <title>Genomic Encyclopedia of Type Strains, Phase III (KMG-III): the genomes of soil and plant-associated and newly described type strains.</title>
        <authorList>
            <person name="Whitman W."/>
        </authorList>
    </citation>
    <scope>NUCLEOTIDE SEQUENCE [LARGE SCALE GENOMIC DNA]</scope>
    <source>
        <strain evidence="1 2">CECT 7972</strain>
    </source>
</reference>
<sequence length="310" mass="35058">MMNIVDMHCDALYKLQAGVGKVMFQDSEQLDVNFEKMIAGGIKMQAFAIFLEPTTPVEQKWKKAIEQVNIYKQHVLHRNGVIKPLRQWSDVDRVPEEKIAAFLTLESVEPIGTDLRKLDQMLDYGVLSVGLTWNNANLAADGIEESRGAGLTDFGKAIVARLNERKVFTDVSHLSEKAFWDVMELADYPIASHSNAKAICAHPRNLSDDQIKALLEKDAMIHIVFYPLFVKETADTVYMEDLIAHIKHICELGGVRNIGFGSDFDGIPYHIEGLEDCSKYPAFIAELRKHFTEQEIKGFCYDNFIAHLPK</sequence>
<dbReference type="AlphaFoldDB" id="A0A4R6ZL41"/>
<organism evidence="1 2">
    <name type="scientific">Listeria rocourtiae</name>
    <dbReference type="NCBI Taxonomy" id="647910"/>
    <lineage>
        <taxon>Bacteria</taxon>
        <taxon>Bacillati</taxon>
        <taxon>Bacillota</taxon>
        <taxon>Bacilli</taxon>
        <taxon>Bacillales</taxon>
        <taxon>Listeriaceae</taxon>
        <taxon>Listeria</taxon>
    </lineage>
</organism>
<keyword evidence="2" id="KW-1185">Reference proteome</keyword>
<dbReference type="InterPro" id="IPR032466">
    <property type="entry name" value="Metal_Hydrolase"/>
</dbReference>
<dbReference type="SUPFAM" id="SSF51556">
    <property type="entry name" value="Metallo-dependent hydrolases"/>
    <property type="match status" value="1"/>
</dbReference>
<dbReference type="Pfam" id="PF01244">
    <property type="entry name" value="Peptidase_M19"/>
    <property type="match status" value="1"/>
</dbReference>